<sequence>MGLLEARVLCWNCGGAVSDIAPGQAPASELSPKHSAASCHTPPRPLSGQRPSPYADLVELPCEAVKMVISSTAAARPRSSTPPSSSNRKLQLRHPLARLPPYPCIRDREGPATVA</sequence>
<reference evidence="3" key="5">
    <citation type="submission" date="2018-04" db="UniProtKB">
        <authorList>
            <consortium name="EnsemblFungi"/>
        </authorList>
    </citation>
    <scope>IDENTIFICATION</scope>
    <source>
        <strain evidence="3">R3-111a-1</strain>
    </source>
</reference>
<dbReference type="VEuPathDB" id="FungiDB:GGTG_08633"/>
<accession>J3P547</accession>
<dbReference type="EnsemblFungi" id="EJT74795">
    <property type="protein sequence ID" value="EJT74795"/>
    <property type="gene ID" value="GGTG_08633"/>
</dbReference>
<feature type="region of interest" description="Disordered" evidence="1">
    <location>
        <begin position="72"/>
        <end position="115"/>
    </location>
</feature>
<name>J3P547_GAET3</name>
<evidence type="ECO:0000313" key="4">
    <source>
        <dbReference type="Proteomes" id="UP000006039"/>
    </source>
</evidence>
<keyword evidence="4" id="KW-1185">Reference proteome</keyword>
<evidence type="ECO:0000256" key="1">
    <source>
        <dbReference type="SAM" id="MobiDB-lite"/>
    </source>
</evidence>
<dbReference type="AlphaFoldDB" id="J3P547"/>
<dbReference type="GeneID" id="20349091"/>
<dbReference type="RefSeq" id="XP_009224739.1">
    <property type="nucleotide sequence ID" value="XM_009226475.1"/>
</dbReference>
<evidence type="ECO:0000313" key="3">
    <source>
        <dbReference type="EnsemblFungi" id="EJT74795"/>
    </source>
</evidence>
<feature type="region of interest" description="Disordered" evidence="1">
    <location>
        <begin position="22"/>
        <end position="53"/>
    </location>
</feature>
<dbReference type="EMBL" id="GL385398">
    <property type="protein sequence ID" value="EJT74795.1"/>
    <property type="molecule type" value="Genomic_DNA"/>
</dbReference>
<reference evidence="2" key="2">
    <citation type="submission" date="2010-07" db="EMBL/GenBank/DDBJ databases">
        <authorList>
            <consortium name="The Broad Institute Genome Sequencing Platform"/>
            <consortium name="Broad Institute Genome Sequencing Center for Infectious Disease"/>
            <person name="Ma L.-J."/>
            <person name="Dead R."/>
            <person name="Young S."/>
            <person name="Zeng Q."/>
            <person name="Koehrsen M."/>
            <person name="Alvarado L."/>
            <person name="Berlin A."/>
            <person name="Chapman S.B."/>
            <person name="Chen Z."/>
            <person name="Freedman E."/>
            <person name="Gellesch M."/>
            <person name="Goldberg J."/>
            <person name="Griggs A."/>
            <person name="Gujja S."/>
            <person name="Heilman E.R."/>
            <person name="Heiman D."/>
            <person name="Hepburn T."/>
            <person name="Howarth C."/>
            <person name="Jen D."/>
            <person name="Larson L."/>
            <person name="Mehta T."/>
            <person name="Neiman D."/>
            <person name="Pearson M."/>
            <person name="Roberts A."/>
            <person name="Saif S."/>
            <person name="Shea T."/>
            <person name="Shenoy N."/>
            <person name="Sisk P."/>
            <person name="Stolte C."/>
            <person name="Sykes S."/>
            <person name="Walk T."/>
            <person name="White J."/>
            <person name="Yandava C."/>
            <person name="Haas B."/>
            <person name="Nusbaum C."/>
            <person name="Birren B."/>
        </authorList>
    </citation>
    <scope>NUCLEOTIDE SEQUENCE</scope>
    <source>
        <strain evidence="2">R3-111a-1</strain>
    </source>
</reference>
<reference evidence="4" key="1">
    <citation type="submission" date="2010-07" db="EMBL/GenBank/DDBJ databases">
        <title>The genome sequence of Gaeumannomyces graminis var. tritici strain R3-111a-1.</title>
        <authorList>
            <consortium name="The Broad Institute Genome Sequencing Platform"/>
            <person name="Ma L.-J."/>
            <person name="Dead R."/>
            <person name="Young S."/>
            <person name="Zeng Q."/>
            <person name="Koehrsen M."/>
            <person name="Alvarado L."/>
            <person name="Berlin A."/>
            <person name="Chapman S.B."/>
            <person name="Chen Z."/>
            <person name="Freedman E."/>
            <person name="Gellesch M."/>
            <person name="Goldberg J."/>
            <person name="Griggs A."/>
            <person name="Gujja S."/>
            <person name="Heilman E.R."/>
            <person name="Heiman D."/>
            <person name="Hepburn T."/>
            <person name="Howarth C."/>
            <person name="Jen D."/>
            <person name="Larson L."/>
            <person name="Mehta T."/>
            <person name="Neiman D."/>
            <person name="Pearson M."/>
            <person name="Roberts A."/>
            <person name="Saif S."/>
            <person name="Shea T."/>
            <person name="Shenoy N."/>
            <person name="Sisk P."/>
            <person name="Stolte C."/>
            <person name="Sykes S."/>
            <person name="Walk T."/>
            <person name="White J."/>
            <person name="Yandava C."/>
            <person name="Haas B."/>
            <person name="Nusbaum C."/>
            <person name="Birren B."/>
        </authorList>
    </citation>
    <scope>NUCLEOTIDE SEQUENCE [LARGE SCALE GENOMIC DNA]</scope>
    <source>
        <strain evidence="4">R3-111a-1</strain>
    </source>
</reference>
<reference evidence="3" key="4">
    <citation type="journal article" date="2015" name="G3 (Bethesda)">
        <title>Genome sequences of three phytopathogenic species of the Magnaporthaceae family of fungi.</title>
        <authorList>
            <person name="Okagaki L.H."/>
            <person name="Nunes C.C."/>
            <person name="Sailsbery J."/>
            <person name="Clay B."/>
            <person name="Brown D."/>
            <person name="John T."/>
            <person name="Oh Y."/>
            <person name="Young N."/>
            <person name="Fitzgerald M."/>
            <person name="Haas B.J."/>
            <person name="Zeng Q."/>
            <person name="Young S."/>
            <person name="Adiconis X."/>
            <person name="Fan L."/>
            <person name="Levin J.Z."/>
            <person name="Mitchell T.K."/>
            <person name="Okubara P.A."/>
            <person name="Farman M.L."/>
            <person name="Kohn L.M."/>
            <person name="Birren B."/>
            <person name="Ma L.-J."/>
            <person name="Dean R.A."/>
        </authorList>
    </citation>
    <scope>NUCLEOTIDE SEQUENCE</scope>
    <source>
        <strain evidence="3">R3-111a-1</strain>
    </source>
</reference>
<protein>
    <submittedName>
        <fullName evidence="2 3">Uncharacterized protein</fullName>
    </submittedName>
</protein>
<reference evidence="2" key="3">
    <citation type="submission" date="2010-09" db="EMBL/GenBank/DDBJ databases">
        <title>Annotation of Gaeumannomyces graminis var. tritici R3-111a-1.</title>
        <authorList>
            <consortium name="The Broad Institute Genome Sequencing Platform"/>
            <person name="Ma L.-J."/>
            <person name="Dead R."/>
            <person name="Young S.K."/>
            <person name="Zeng Q."/>
            <person name="Gargeya S."/>
            <person name="Fitzgerald M."/>
            <person name="Haas B."/>
            <person name="Abouelleil A."/>
            <person name="Alvarado L."/>
            <person name="Arachchi H.M."/>
            <person name="Berlin A."/>
            <person name="Brown A."/>
            <person name="Chapman S.B."/>
            <person name="Chen Z."/>
            <person name="Dunbar C."/>
            <person name="Freedman E."/>
            <person name="Gearin G."/>
            <person name="Gellesch M."/>
            <person name="Goldberg J."/>
            <person name="Griggs A."/>
            <person name="Gujja S."/>
            <person name="Heiman D."/>
            <person name="Howarth C."/>
            <person name="Larson L."/>
            <person name="Lui A."/>
            <person name="MacDonald P.J.P."/>
            <person name="Mehta T."/>
            <person name="Montmayeur A."/>
            <person name="Murphy C."/>
            <person name="Neiman D."/>
            <person name="Pearson M."/>
            <person name="Priest M."/>
            <person name="Roberts A."/>
            <person name="Saif S."/>
            <person name="Shea T."/>
            <person name="Shenoy N."/>
            <person name="Sisk P."/>
            <person name="Stolte C."/>
            <person name="Sykes S."/>
            <person name="Yandava C."/>
            <person name="Wortman J."/>
            <person name="Nusbaum C."/>
            <person name="Birren B."/>
        </authorList>
    </citation>
    <scope>NUCLEOTIDE SEQUENCE</scope>
    <source>
        <strain evidence="2">R3-111a-1</strain>
    </source>
</reference>
<gene>
    <name evidence="3" type="primary">20349091</name>
    <name evidence="2" type="ORF">GGTG_08633</name>
</gene>
<proteinExistence type="predicted"/>
<dbReference type="Proteomes" id="UP000006039">
    <property type="component" value="Unassembled WGS sequence"/>
</dbReference>
<feature type="compositionally biased region" description="Low complexity" evidence="1">
    <location>
        <begin position="72"/>
        <end position="86"/>
    </location>
</feature>
<evidence type="ECO:0000313" key="2">
    <source>
        <dbReference type="EMBL" id="EJT74795.1"/>
    </source>
</evidence>
<organism evidence="2">
    <name type="scientific">Gaeumannomyces tritici (strain R3-111a-1)</name>
    <name type="common">Wheat and barley take-all root rot fungus</name>
    <name type="synonym">Gaeumannomyces graminis var. tritici</name>
    <dbReference type="NCBI Taxonomy" id="644352"/>
    <lineage>
        <taxon>Eukaryota</taxon>
        <taxon>Fungi</taxon>
        <taxon>Dikarya</taxon>
        <taxon>Ascomycota</taxon>
        <taxon>Pezizomycotina</taxon>
        <taxon>Sordariomycetes</taxon>
        <taxon>Sordariomycetidae</taxon>
        <taxon>Magnaporthales</taxon>
        <taxon>Magnaporthaceae</taxon>
        <taxon>Gaeumannomyces</taxon>
    </lineage>
</organism>
<dbReference type="HOGENOM" id="CLU_2109201_0_0_1"/>
<feature type="compositionally biased region" description="Basic and acidic residues" evidence="1">
    <location>
        <begin position="105"/>
        <end position="115"/>
    </location>
</feature>